<dbReference type="Proteomes" id="UP000001056">
    <property type="component" value="Unassembled WGS sequence"/>
</dbReference>
<protein>
    <submittedName>
        <fullName evidence="2">Uncharacterized protein</fullName>
    </submittedName>
</protein>
<feature type="compositionally biased region" description="Polar residues" evidence="1">
    <location>
        <begin position="102"/>
        <end position="120"/>
    </location>
</feature>
<dbReference type="InParanoid" id="Q2GNL9"/>
<dbReference type="AlphaFoldDB" id="Q2GNL9"/>
<feature type="region of interest" description="Disordered" evidence="1">
    <location>
        <begin position="101"/>
        <end position="178"/>
    </location>
</feature>
<dbReference type="VEuPathDB" id="FungiDB:CHGG_10435"/>
<evidence type="ECO:0000313" key="2">
    <source>
        <dbReference type="EMBL" id="EAQ84031.1"/>
    </source>
</evidence>
<name>Q2GNL9_CHAGB</name>
<reference evidence="3" key="1">
    <citation type="journal article" date="2015" name="Genome Announc.">
        <title>Draft genome sequence of the cellulolytic fungus Chaetomium globosum.</title>
        <authorList>
            <person name="Cuomo C.A."/>
            <person name="Untereiner W.A."/>
            <person name="Ma L.-J."/>
            <person name="Grabherr M."/>
            <person name="Birren B.W."/>
        </authorList>
    </citation>
    <scope>NUCLEOTIDE SEQUENCE [LARGE SCALE GENOMIC DNA]</scope>
    <source>
        <strain evidence="3">ATCC 6205 / CBS 148.51 / DSM 1962 / NBRC 6347 / NRRL 1970</strain>
    </source>
</reference>
<feature type="compositionally biased region" description="Polar residues" evidence="1">
    <location>
        <begin position="129"/>
        <end position="139"/>
    </location>
</feature>
<feature type="compositionally biased region" description="Gly residues" evidence="1">
    <location>
        <begin position="284"/>
        <end position="298"/>
    </location>
</feature>
<evidence type="ECO:0000313" key="3">
    <source>
        <dbReference type="Proteomes" id="UP000001056"/>
    </source>
</evidence>
<dbReference type="EMBL" id="CH408035">
    <property type="protein sequence ID" value="EAQ84031.1"/>
    <property type="molecule type" value="Genomic_DNA"/>
</dbReference>
<sequence length="337" mass="35344">MLIVRGPTATPTTSSALWIRRRHFALPVQVSGGGSRPNNCLHASCVLGTTFATRMAERANGKMWSGSAMVRSGNHRQPSVAIDGSATYVVIGSHTPSCPVAGSTNSGFPTSPVSSGTKTGSEPGDLSLQPPNSSTLRNPSSPPPPHKATSPTTPSAHHTSSSTPQSPPPKTRNTTNAGAQSFHACTPHRLPLALASACVALFTRLCKLCVFFPRGLPPQVLLLPHSSQNLLPVLDLRARQRRHPQRVELGAPRDDAPRVDGRGDAREQAEGQGEERDGDIPGCAGRGVDGGERGLGGPEEGEPKIGTIKWTPFVLQVLHPGSFLIVVVLGGGEGWPL</sequence>
<gene>
    <name evidence="2" type="ORF">CHGG_10435</name>
</gene>
<dbReference type="GeneID" id="4396931"/>
<accession>Q2GNL9</accession>
<dbReference type="OrthoDB" id="10482032at2759"/>
<dbReference type="RefSeq" id="XP_001228362.1">
    <property type="nucleotide sequence ID" value="XM_001228361.1"/>
</dbReference>
<organism evidence="2 3">
    <name type="scientific">Chaetomium globosum (strain ATCC 6205 / CBS 148.51 / DSM 1962 / NBRC 6347 / NRRL 1970)</name>
    <name type="common">Soil fungus</name>
    <dbReference type="NCBI Taxonomy" id="306901"/>
    <lineage>
        <taxon>Eukaryota</taxon>
        <taxon>Fungi</taxon>
        <taxon>Dikarya</taxon>
        <taxon>Ascomycota</taxon>
        <taxon>Pezizomycotina</taxon>
        <taxon>Sordariomycetes</taxon>
        <taxon>Sordariomycetidae</taxon>
        <taxon>Sordariales</taxon>
        <taxon>Chaetomiaceae</taxon>
        <taxon>Chaetomium</taxon>
    </lineage>
</organism>
<feature type="region of interest" description="Disordered" evidence="1">
    <location>
        <begin position="242"/>
        <end position="303"/>
    </location>
</feature>
<feature type="compositionally biased region" description="Basic and acidic residues" evidence="1">
    <location>
        <begin position="251"/>
        <end position="279"/>
    </location>
</feature>
<evidence type="ECO:0000256" key="1">
    <source>
        <dbReference type="SAM" id="MobiDB-lite"/>
    </source>
</evidence>
<dbReference type="HOGENOM" id="CLU_823868_0_0_1"/>
<proteinExistence type="predicted"/>
<feature type="compositionally biased region" description="Low complexity" evidence="1">
    <location>
        <begin position="148"/>
        <end position="164"/>
    </location>
</feature>
<keyword evidence="3" id="KW-1185">Reference proteome</keyword>